<keyword evidence="4" id="KW-1185">Reference proteome</keyword>
<dbReference type="Proteomes" id="UP000250140">
    <property type="component" value="Unassembled WGS sequence"/>
</dbReference>
<evidence type="ECO:0000313" key="4">
    <source>
        <dbReference type="Proteomes" id="UP000250140"/>
    </source>
</evidence>
<reference evidence="3 4" key="1">
    <citation type="journal article" date="2016" name="Nat. Commun.">
        <title>Ectomycorrhizal ecology is imprinted in the genome of the dominant symbiotic fungus Cenococcum geophilum.</title>
        <authorList>
            <consortium name="DOE Joint Genome Institute"/>
            <person name="Peter M."/>
            <person name="Kohler A."/>
            <person name="Ohm R.A."/>
            <person name="Kuo A."/>
            <person name="Krutzmann J."/>
            <person name="Morin E."/>
            <person name="Arend M."/>
            <person name="Barry K.W."/>
            <person name="Binder M."/>
            <person name="Choi C."/>
            <person name="Clum A."/>
            <person name="Copeland A."/>
            <person name="Grisel N."/>
            <person name="Haridas S."/>
            <person name="Kipfer T."/>
            <person name="LaButti K."/>
            <person name="Lindquist E."/>
            <person name="Lipzen A."/>
            <person name="Maire R."/>
            <person name="Meier B."/>
            <person name="Mihaltcheva S."/>
            <person name="Molinier V."/>
            <person name="Murat C."/>
            <person name="Poggeler S."/>
            <person name="Quandt C.A."/>
            <person name="Sperisen C."/>
            <person name="Tritt A."/>
            <person name="Tisserant E."/>
            <person name="Crous P.W."/>
            <person name="Henrissat B."/>
            <person name="Nehls U."/>
            <person name="Egli S."/>
            <person name="Spatafora J.W."/>
            <person name="Grigoriev I.V."/>
            <person name="Martin F.M."/>
        </authorList>
    </citation>
    <scope>NUCLEOTIDE SEQUENCE [LARGE SCALE GENOMIC DNA]</scope>
    <source>
        <strain evidence="3 4">CBS 207.34</strain>
    </source>
</reference>
<sequence length="333" mass="37735">MASPCYLYMLPNELLLHILTPLPTPTLLPLTIISHRIYALVLRILHNRLLLAATLHDHSLILECYHPSAKLTEPPYFCTYHGTEGLDAYEEPTASDSNLVPRLGQLRNMYSRFRPYRRELGADGHRVKKHPAGDVPGSRTHPSSSAAGRKLDHELVRQILSLDGEELFTQLCAVTNLVKIGPRNGLFSCFVEVEEGVVRVWRNWLKEMAAREGSTNSRTRASKTLITEEEIDIGRKGKEAAQKISSIADDLNDENILWVSSARNTGLRFKIRERKLKREAPILMYVDEDTPLSYEIEYDELLVRTSHLLLKFENSLVQQDNSFGKAIVFGSFG</sequence>
<dbReference type="AlphaFoldDB" id="A0A8E2FAH8"/>
<dbReference type="EMBL" id="KV748692">
    <property type="protein sequence ID" value="OCL13632.1"/>
    <property type="molecule type" value="Genomic_DNA"/>
</dbReference>
<dbReference type="InterPro" id="IPR036047">
    <property type="entry name" value="F-box-like_dom_sf"/>
</dbReference>
<feature type="domain" description="F-box" evidence="2">
    <location>
        <begin position="4"/>
        <end position="53"/>
    </location>
</feature>
<protein>
    <recommendedName>
        <fullName evidence="2">F-box domain-containing protein</fullName>
    </recommendedName>
</protein>
<evidence type="ECO:0000256" key="1">
    <source>
        <dbReference type="SAM" id="MobiDB-lite"/>
    </source>
</evidence>
<name>A0A8E2FAH8_9PEZI</name>
<gene>
    <name evidence="3" type="ORF">AOQ84DRAFT_282736</name>
</gene>
<dbReference type="PROSITE" id="PS50181">
    <property type="entry name" value="FBOX"/>
    <property type="match status" value="1"/>
</dbReference>
<accession>A0A8E2FAH8</accession>
<evidence type="ECO:0000313" key="3">
    <source>
        <dbReference type="EMBL" id="OCL13632.1"/>
    </source>
</evidence>
<dbReference type="SUPFAM" id="SSF81383">
    <property type="entry name" value="F-box domain"/>
    <property type="match status" value="1"/>
</dbReference>
<evidence type="ECO:0000259" key="2">
    <source>
        <dbReference type="PROSITE" id="PS50181"/>
    </source>
</evidence>
<feature type="region of interest" description="Disordered" evidence="1">
    <location>
        <begin position="124"/>
        <end position="148"/>
    </location>
</feature>
<dbReference type="InterPro" id="IPR001810">
    <property type="entry name" value="F-box_dom"/>
</dbReference>
<organism evidence="3 4">
    <name type="scientific">Glonium stellatum</name>
    <dbReference type="NCBI Taxonomy" id="574774"/>
    <lineage>
        <taxon>Eukaryota</taxon>
        <taxon>Fungi</taxon>
        <taxon>Dikarya</taxon>
        <taxon>Ascomycota</taxon>
        <taxon>Pezizomycotina</taxon>
        <taxon>Dothideomycetes</taxon>
        <taxon>Pleosporomycetidae</taxon>
        <taxon>Gloniales</taxon>
        <taxon>Gloniaceae</taxon>
        <taxon>Glonium</taxon>
    </lineage>
</organism>
<proteinExistence type="predicted"/>
<dbReference type="OrthoDB" id="9981546at2759"/>